<dbReference type="EMBL" id="SLWX01000019">
    <property type="protein sequence ID" value="TCO72209.1"/>
    <property type="molecule type" value="Genomic_DNA"/>
</dbReference>
<accession>A0A4R2KN50</accession>
<dbReference type="Proteomes" id="UP000294980">
    <property type="component" value="Unassembled WGS sequence"/>
</dbReference>
<dbReference type="AlphaFoldDB" id="A0A4R2KN50"/>
<dbReference type="SMART" id="SM00226">
    <property type="entry name" value="LMWPc"/>
    <property type="match status" value="1"/>
</dbReference>
<dbReference type="InterPro" id="IPR023485">
    <property type="entry name" value="Ptyr_pPase"/>
</dbReference>
<dbReference type="SUPFAM" id="SSF52788">
    <property type="entry name" value="Phosphotyrosine protein phosphatases I"/>
    <property type="match status" value="1"/>
</dbReference>
<reference evidence="3 4" key="1">
    <citation type="submission" date="2019-03" db="EMBL/GenBank/DDBJ databases">
        <title>Genomic Encyclopedia of Type Strains, Phase IV (KMG-IV): sequencing the most valuable type-strain genomes for metagenomic binning, comparative biology and taxonomic classification.</title>
        <authorList>
            <person name="Goeker M."/>
        </authorList>
    </citation>
    <scope>NUCLEOTIDE SEQUENCE [LARGE SCALE GENOMIC DNA]</scope>
    <source>
        <strain evidence="3 4">DSM 23344</strain>
    </source>
</reference>
<sequence length="169" mass="18273">MPESAPDPTKPHQLTLLFICTHNRCRSILCEALARYLGQGRIAAFSAGSQPAGNVHPETLQHLKLRGVPTEGLRSQSWDDFADLSPDAVITVCDSAAGEQCPLWFGKVVKVHWGLQDPSRAEGSSADRAAAFESVLQIIEARLGQLLTPELSTLRGDALCDALITISER</sequence>
<evidence type="ECO:0000313" key="3">
    <source>
        <dbReference type="EMBL" id="TCO72209.1"/>
    </source>
</evidence>
<gene>
    <name evidence="3" type="ORF">EV688_11910</name>
</gene>
<organism evidence="3 4">
    <name type="scientific">Chromatocurvus halotolerans</name>
    <dbReference type="NCBI Taxonomy" id="1132028"/>
    <lineage>
        <taxon>Bacteria</taxon>
        <taxon>Pseudomonadati</taxon>
        <taxon>Pseudomonadota</taxon>
        <taxon>Gammaproteobacteria</taxon>
        <taxon>Cellvibrionales</taxon>
        <taxon>Halieaceae</taxon>
        <taxon>Chromatocurvus</taxon>
    </lineage>
</organism>
<name>A0A4R2KN50_9GAMM</name>
<dbReference type="InterPro" id="IPR036196">
    <property type="entry name" value="Ptyr_pPase_sf"/>
</dbReference>
<protein>
    <submittedName>
        <fullName evidence="3">Protein tyrosine phosphatase</fullName>
    </submittedName>
</protein>
<dbReference type="GO" id="GO:0046685">
    <property type="term" value="P:response to arsenic-containing substance"/>
    <property type="evidence" value="ECO:0007669"/>
    <property type="project" value="UniProtKB-KW"/>
</dbReference>
<evidence type="ECO:0000256" key="1">
    <source>
        <dbReference type="ARBA" id="ARBA00022849"/>
    </source>
</evidence>
<dbReference type="PANTHER" id="PTHR43428">
    <property type="entry name" value="ARSENATE REDUCTASE"/>
    <property type="match status" value="1"/>
</dbReference>
<dbReference type="PANTHER" id="PTHR43428:SF1">
    <property type="entry name" value="ARSENATE REDUCTASE"/>
    <property type="match status" value="1"/>
</dbReference>
<keyword evidence="1" id="KW-0059">Arsenical resistance</keyword>
<evidence type="ECO:0000259" key="2">
    <source>
        <dbReference type="SMART" id="SM00226"/>
    </source>
</evidence>
<proteinExistence type="predicted"/>
<feature type="domain" description="Phosphotyrosine protein phosphatase I" evidence="2">
    <location>
        <begin position="14"/>
        <end position="149"/>
    </location>
</feature>
<evidence type="ECO:0000313" key="4">
    <source>
        <dbReference type="Proteomes" id="UP000294980"/>
    </source>
</evidence>
<comment type="caution">
    <text evidence="3">The sequence shown here is derived from an EMBL/GenBank/DDBJ whole genome shotgun (WGS) entry which is preliminary data.</text>
</comment>
<keyword evidence="4" id="KW-1185">Reference proteome</keyword>
<dbReference type="Pfam" id="PF01451">
    <property type="entry name" value="LMWPc"/>
    <property type="match status" value="1"/>
</dbReference>
<dbReference type="Gene3D" id="3.40.50.2300">
    <property type="match status" value="1"/>
</dbReference>
<dbReference type="CDD" id="cd16345">
    <property type="entry name" value="LMWP_ArsC"/>
    <property type="match status" value="1"/>
</dbReference>